<evidence type="ECO:0000313" key="3">
    <source>
        <dbReference type="Proteomes" id="UP001396898"/>
    </source>
</evidence>
<dbReference type="InterPro" id="IPR019410">
    <property type="entry name" value="Methyltransf_16"/>
</dbReference>
<protein>
    <submittedName>
        <fullName evidence="2">Methyltransferase domain-containing protein</fullName>
    </submittedName>
</protein>
<dbReference type="Proteomes" id="UP001396898">
    <property type="component" value="Unassembled WGS sequence"/>
</dbReference>
<dbReference type="PANTHER" id="PTHR14614">
    <property type="entry name" value="HEPATOCELLULAR CARCINOMA-ASSOCIATED ANTIGEN"/>
    <property type="match status" value="1"/>
</dbReference>
<organism evidence="2 3">
    <name type="scientific">Apiospora marii</name>
    <dbReference type="NCBI Taxonomy" id="335849"/>
    <lineage>
        <taxon>Eukaryota</taxon>
        <taxon>Fungi</taxon>
        <taxon>Dikarya</taxon>
        <taxon>Ascomycota</taxon>
        <taxon>Pezizomycotina</taxon>
        <taxon>Sordariomycetes</taxon>
        <taxon>Xylariomycetidae</taxon>
        <taxon>Amphisphaeriales</taxon>
        <taxon>Apiosporaceae</taxon>
        <taxon>Apiospora</taxon>
    </lineage>
</organism>
<dbReference type="CDD" id="cd02440">
    <property type="entry name" value="AdoMet_MTases"/>
    <property type="match status" value="1"/>
</dbReference>
<reference evidence="2 3" key="1">
    <citation type="submission" date="2023-01" db="EMBL/GenBank/DDBJ databases">
        <title>Analysis of 21 Apiospora genomes using comparative genomics revels a genus with tremendous synthesis potential of carbohydrate active enzymes and secondary metabolites.</title>
        <authorList>
            <person name="Sorensen T."/>
        </authorList>
    </citation>
    <scope>NUCLEOTIDE SEQUENCE [LARGE SCALE GENOMIC DNA]</scope>
    <source>
        <strain evidence="2 3">CBS 20057</strain>
    </source>
</reference>
<feature type="compositionally biased region" description="Low complexity" evidence="1">
    <location>
        <begin position="1"/>
        <end position="16"/>
    </location>
</feature>
<gene>
    <name evidence="2" type="ORF">PG991_013055</name>
</gene>
<feature type="region of interest" description="Disordered" evidence="1">
    <location>
        <begin position="53"/>
        <end position="83"/>
    </location>
</feature>
<comment type="caution">
    <text evidence="2">The sequence shown here is derived from an EMBL/GenBank/DDBJ whole genome shotgun (WGS) entry which is preliminary data.</text>
</comment>
<keyword evidence="2" id="KW-0808">Transferase</keyword>
<dbReference type="GO" id="GO:0008168">
    <property type="term" value="F:methyltransferase activity"/>
    <property type="evidence" value="ECO:0007669"/>
    <property type="project" value="UniProtKB-KW"/>
</dbReference>
<dbReference type="GO" id="GO:0032259">
    <property type="term" value="P:methylation"/>
    <property type="evidence" value="ECO:0007669"/>
    <property type="project" value="UniProtKB-KW"/>
</dbReference>
<dbReference type="SUPFAM" id="SSF53335">
    <property type="entry name" value="S-adenosyl-L-methionine-dependent methyltransferases"/>
    <property type="match status" value="1"/>
</dbReference>
<keyword evidence="3" id="KW-1185">Reference proteome</keyword>
<name>A0ABR1R4X3_9PEZI</name>
<sequence length="410" mass="44119">MGAAALPLSPTGSLPPLRRPETFTEEQVLSSLQNLEAIYCPIPLSLALQSPKKEKKWPLPVAPTPPVDSGYASEDENDSKTAETVKEALEELRHDAFERDFAVRWLTSFVSRAEEMVLVSEDARQLATDKAYCILESFTSSPDEAEQEDEGISRDFAFTLCSSAPSPVTGSCQNDIRVRLTDGPLASTDHTAVGLISFAASIIMSNLLCASPRRFGLEALAQKEAPRIVELGAGTGLVALVLAHMLPHLGVDAQPPGTTPPLIATDFHPVVLENLRTNIAGNFPGVANPPVDACHLDWSAPSRAAPLDCPADMLVATDVVYAPEHAVWLRDCAAQLLAPDGVFWILNAVRTTGKFEGISDTVEAAFNAKECPVDSEGRKFSILDIEALAKTEGLGRGDESGYKLYRIGWN</sequence>
<keyword evidence="2" id="KW-0489">Methyltransferase</keyword>
<dbReference type="InterPro" id="IPR029063">
    <property type="entry name" value="SAM-dependent_MTases_sf"/>
</dbReference>
<dbReference type="Pfam" id="PF10294">
    <property type="entry name" value="Methyltransf_16"/>
    <property type="match status" value="1"/>
</dbReference>
<dbReference type="EMBL" id="JAQQWI010000018">
    <property type="protein sequence ID" value="KAK8000833.1"/>
    <property type="molecule type" value="Genomic_DNA"/>
</dbReference>
<feature type="region of interest" description="Disordered" evidence="1">
    <location>
        <begin position="1"/>
        <end position="22"/>
    </location>
</feature>
<dbReference type="Gene3D" id="3.40.50.150">
    <property type="entry name" value="Vaccinia Virus protein VP39"/>
    <property type="match status" value="1"/>
</dbReference>
<proteinExistence type="predicted"/>
<dbReference type="PANTHER" id="PTHR14614:SF147">
    <property type="entry name" value="S-ADENOSYLMETHIONINE-DEPENDENT METHYLTRANSFERASE OF THE SEVEN BETA-STRAND FAMILY"/>
    <property type="match status" value="1"/>
</dbReference>
<evidence type="ECO:0000313" key="2">
    <source>
        <dbReference type="EMBL" id="KAK8000833.1"/>
    </source>
</evidence>
<evidence type="ECO:0000256" key="1">
    <source>
        <dbReference type="SAM" id="MobiDB-lite"/>
    </source>
</evidence>
<accession>A0ABR1R4X3</accession>